<dbReference type="InterPro" id="IPR029016">
    <property type="entry name" value="GAF-like_dom_sf"/>
</dbReference>
<dbReference type="InterPro" id="IPR014757">
    <property type="entry name" value="Tscrpt_reg_IclR_C"/>
</dbReference>
<dbReference type="PANTHER" id="PTHR30136">
    <property type="entry name" value="HELIX-TURN-HELIX TRANSCRIPTIONAL REGULATOR, ICLR FAMILY"/>
    <property type="match status" value="1"/>
</dbReference>
<dbReference type="PROSITE" id="PS51077">
    <property type="entry name" value="HTH_ICLR"/>
    <property type="match status" value="1"/>
</dbReference>
<dbReference type="AlphaFoldDB" id="A0A1I2E7M3"/>
<dbReference type="SMART" id="SM00346">
    <property type="entry name" value="HTH_ICLR"/>
    <property type="match status" value="1"/>
</dbReference>
<evidence type="ECO:0000313" key="6">
    <source>
        <dbReference type="EMBL" id="SFE88626.1"/>
    </source>
</evidence>
<evidence type="ECO:0000256" key="1">
    <source>
        <dbReference type="ARBA" id="ARBA00023015"/>
    </source>
</evidence>
<dbReference type="GO" id="GO:0003677">
    <property type="term" value="F:DNA binding"/>
    <property type="evidence" value="ECO:0007669"/>
    <property type="project" value="UniProtKB-KW"/>
</dbReference>
<dbReference type="RefSeq" id="WP_093924784.1">
    <property type="nucleotide sequence ID" value="NZ_FOMW01000011.1"/>
</dbReference>
<dbReference type="STRING" id="74348.SAMN04488523_111142"/>
<dbReference type="InterPro" id="IPR036390">
    <property type="entry name" value="WH_DNA-bd_sf"/>
</dbReference>
<name>A0A1I2E7M3_9RHOB</name>
<dbReference type="EMBL" id="FOMW01000011">
    <property type="protein sequence ID" value="SFE88626.1"/>
    <property type="molecule type" value="Genomic_DNA"/>
</dbReference>
<keyword evidence="2" id="KW-0238">DNA-binding</keyword>
<sequence length="270" mass="30153">MLKTTTRAESGLRDLTEEQRSDTLFVRSVEKAMNVLSAFHHADGPLSLSEIAQRAGVDRSGAQRMVHTLRTLGYIRRDARENGFLPGIRILDHTLDTLRLDPLVRFATPVLLELRKSVRERVDLSLFDDLRVLYALRLQTKRQNFYATLVGHSVPTYCSSGGWAIMSKLEDDQVRDIVERTDLRPFTNETITTVEEVIEKVTETRDNGFALATSQIVSGEIAAGFPVLDANGNPVGAIHIAGSLSEWTVEDYINHVVPLGQEAARAISYY</sequence>
<dbReference type="GO" id="GO:0003700">
    <property type="term" value="F:DNA-binding transcription factor activity"/>
    <property type="evidence" value="ECO:0007669"/>
    <property type="project" value="TreeGrafter"/>
</dbReference>
<dbReference type="OrthoDB" id="9807558at2"/>
<protein>
    <submittedName>
        <fullName evidence="6">Transcriptional regulator, IclR family</fullName>
    </submittedName>
</protein>
<dbReference type="Gene3D" id="1.10.10.10">
    <property type="entry name" value="Winged helix-like DNA-binding domain superfamily/Winged helix DNA-binding domain"/>
    <property type="match status" value="1"/>
</dbReference>
<dbReference type="Gene3D" id="3.30.450.40">
    <property type="match status" value="1"/>
</dbReference>
<dbReference type="SUPFAM" id="SSF46785">
    <property type="entry name" value="Winged helix' DNA-binding domain"/>
    <property type="match status" value="1"/>
</dbReference>
<dbReference type="PANTHER" id="PTHR30136:SF35">
    <property type="entry name" value="HTH-TYPE TRANSCRIPTIONAL REGULATOR RV1719"/>
    <property type="match status" value="1"/>
</dbReference>
<evidence type="ECO:0000259" key="5">
    <source>
        <dbReference type="PROSITE" id="PS51078"/>
    </source>
</evidence>
<keyword evidence="1" id="KW-0805">Transcription regulation</keyword>
<dbReference type="Pfam" id="PF09339">
    <property type="entry name" value="HTH_IclR"/>
    <property type="match status" value="1"/>
</dbReference>
<feature type="domain" description="IclR-ED" evidence="5">
    <location>
        <begin position="89"/>
        <end position="270"/>
    </location>
</feature>
<accession>A0A1I2E7M3</accession>
<gene>
    <name evidence="6" type="ORF">SAMN04488523_111142</name>
</gene>
<dbReference type="SUPFAM" id="SSF55781">
    <property type="entry name" value="GAF domain-like"/>
    <property type="match status" value="1"/>
</dbReference>
<dbReference type="Pfam" id="PF01614">
    <property type="entry name" value="IclR_C"/>
    <property type="match status" value="1"/>
</dbReference>
<proteinExistence type="predicted"/>
<dbReference type="InterPro" id="IPR005471">
    <property type="entry name" value="Tscrpt_reg_IclR_N"/>
</dbReference>
<keyword evidence="7" id="KW-1185">Reference proteome</keyword>
<evidence type="ECO:0000313" key="7">
    <source>
        <dbReference type="Proteomes" id="UP000198977"/>
    </source>
</evidence>
<dbReference type="PROSITE" id="PS51078">
    <property type="entry name" value="ICLR_ED"/>
    <property type="match status" value="1"/>
</dbReference>
<dbReference type="InterPro" id="IPR050707">
    <property type="entry name" value="HTH_MetabolicPath_Reg"/>
</dbReference>
<dbReference type="Proteomes" id="UP000198977">
    <property type="component" value="Unassembled WGS sequence"/>
</dbReference>
<feature type="domain" description="HTH iclR-type" evidence="4">
    <location>
        <begin position="26"/>
        <end position="88"/>
    </location>
</feature>
<reference evidence="6 7" key="1">
    <citation type="submission" date="2016-10" db="EMBL/GenBank/DDBJ databases">
        <authorList>
            <person name="de Groot N.N."/>
        </authorList>
    </citation>
    <scope>NUCLEOTIDE SEQUENCE [LARGE SCALE GENOMIC DNA]</scope>
    <source>
        <strain evidence="6 7">DSM 11443</strain>
    </source>
</reference>
<dbReference type="GO" id="GO:0045892">
    <property type="term" value="P:negative regulation of DNA-templated transcription"/>
    <property type="evidence" value="ECO:0007669"/>
    <property type="project" value="TreeGrafter"/>
</dbReference>
<evidence type="ECO:0000256" key="3">
    <source>
        <dbReference type="ARBA" id="ARBA00023163"/>
    </source>
</evidence>
<organism evidence="6 7">
    <name type="scientific">Sulfitobacter brevis</name>
    <dbReference type="NCBI Taxonomy" id="74348"/>
    <lineage>
        <taxon>Bacteria</taxon>
        <taxon>Pseudomonadati</taxon>
        <taxon>Pseudomonadota</taxon>
        <taxon>Alphaproteobacteria</taxon>
        <taxon>Rhodobacterales</taxon>
        <taxon>Roseobacteraceae</taxon>
        <taxon>Sulfitobacter</taxon>
    </lineage>
</organism>
<dbReference type="InterPro" id="IPR036388">
    <property type="entry name" value="WH-like_DNA-bd_sf"/>
</dbReference>
<keyword evidence="3" id="KW-0804">Transcription</keyword>
<evidence type="ECO:0000256" key="2">
    <source>
        <dbReference type="ARBA" id="ARBA00023125"/>
    </source>
</evidence>
<evidence type="ECO:0000259" key="4">
    <source>
        <dbReference type="PROSITE" id="PS51077"/>
    </source>
</evidence>